<comment type="caution">
    <text evidence="3">The sequence shown here is derived from an EMBL/GenBank/DDBJ whole genome shotgun (WGS) entry which is preliminary data.</text>
</comment>
<evidence type="ECO:0000313" key="4">
    <source>
        <dbReference type="Proteomes" id="UP001194580"/>
    </source>
</evidence>
<reference evidence="3" key="1">
    <citation type="journal article" date="2020" name="Fungal Divers.">
        <title>Resolving the Mortierellaceae phylogeny through synthesis of multi-gene phylogenetics and phylogenomics.</title>
        <authorList>
            <person name="Vandepol N."/>
            <person name="Liber J."/>
            <person name="Desiro A."/>
            <person name="Na H."/>
            <person name="Kennedy M."/>
            <person name="Barry K."/>
            <person name="Grigoriev I.V."/>
            <person name="Miller A.N."/>
            <person name="O'Donnell K."/>
            <person name="Stajich J.E."/>
            <person name="Bonito G."/>
        </authorList>
    </citation>
    <scope>NUCLEOTIDE SEQUENCE</scope>
    <source>
        <strain evidence="3">NRRL 28262</strain>
    </source>
</reference>
<feature type="signal peptide" evidence="2">
    <location>
        <begin position="1"/>
        <end position="17"/>
    </location>
</feature>
<sequence length="175" mass="17645">MKFAVVAALALAAVASAQNLQINDPTPTTTWEAGKTGYIRWTGVCSNLGADGKTVKVDIINGPADSVHFITQLGVIDCTVASNNSIQLPVPKDVQGSPLETGKYSLRFNLGPNPQYSPAFTINGAAPAPVTPPPTGSNPSTPSPSANPKPAAANTLVAGSALAMAAAAAAAQLIL</sequence>
<evidence type="ECO:0000313" key="3">
    <source>
        <dbReference type="EMBL" id="KAG0273357.1"/>
    </source>
</evidence>
<dbReference type="PANTHER" id="PTHR40633">
    <property type="entry name" value="MATRIX PROTEIN, PUTATIVE (AFU_ORTHOLOGUE AFUA_8G05410)-RELATED"/>
    <property type="match status" value="1"/>
</dbReference>
<gene>
    <name evidence="3" type="ORF">BGZ95_010823</name>
</gene>
<evidence type="ECO:0000256" key="2">
    <source>
        <dbReference type="SAM" id="SignalP"/>
    </source>
</evidence>
<protein>
    <submittedName>
        <fullName evidence="3">Uncharacterized protein</fullName>
    </submittedName>
</protein>
<keyword evidence="2" id="KW-0732">Signal</keyword>
<feature type="chain" id="PRO_5042002745" evidence="2">
    <location>
        <begin position="18"/>
        <end position="175"/>
    </location>
</feature>
<dbReference type="EMBL" id="JAAAIL010000759">
    <property type="protein sequence ID" value="KAG0273357.1"/>
    <property type="molecule type" value="Genomic_DNA"/>
</dbReference>
<accession>A0AAD4H5L9</accession>
<feature type="compositionally biased region" description="Pro residues" evidence="1">
    <location>
        <begin position="129"/>
        <end position="147"/>
    </location>
</feature>
<dbReference type="AlphaFoldDB" id="A0AAD4H5L9"/>
<dbReference type="InterPro" id="IPR052982">
    <property type="entry name" value="SRP1/TIP1-like"/>
</dbReference>
<proteinExistence type="predicted"/>
<name>A0AAD4H5L9_9FUNG</name>
<organism evidence="3 4">
    <name type="scientific">Linnemannia exigua</name>
    <dbReference type="NCBI Taxonomy" id="604196"/>
    <lineage>
        <taxon>Eukaryota</taxon>
        <taxon>Fungi</taxon>
        <taxon>Fungi incertae sedis</taxon>
        <taxon>Mucoromycota</taxon>
        <taxon>Mortierellomycotina</taxon>
        <taxon>Mortierellomycetes</taxon>
        <taxon>Mortierellales</taxon>
        <taxon>Mortierellaceae</taxon>
        <taxon>Linnemannia</taxon>
    </lineage>
</organism>
<dbReference type="Proteomes" id="UP001194580">
    <property type="component" value="Unassembled WGS sequence"/>
</dbReference>
<evidence type="ECO:0000256" key="1">
    <source>
        <dbReference type="SAM" id="MobiDB-lite"/>
    </source>
</evidence>
<dbReference type="PANTHER" id="PTHR40633:SF1">
    <property type="entry name" value="GPI ANCHORED SERINE-THREONINE RICH PROTEIN (AFU_ORTHOLOGUE AFUA_1G03630)"/>
    <property type="match status" value="1"/>
</dbReference>
<keyword evidence="4" id="KW-1185">Reference proteome</keyword>
<feature type="region of interest" description="Disordered" evidence="1">
    <location>
        <begin position="121"/>
        <end position="151"/>
    </location>
</feature>